<dbReference type="InterPro" id="IPR036390">
    <property type="entry name" value="WH_DNA-bd_sf"/>
</dbReference>
<dbReference type="EMBL" id="BAABLX010000073">
    <property type="protein sequence ID" value="GAA4956689.1"/>
    <property type="molecule type" value="Genomic_DNA"/>
</dbReference>
<feature type="domain" description="HTH lysR-type" evidence="5">
    <location>
        <begin position="6"/>
        <end position="63"/>
    </location>
</feature>
<dbReference type="PANTHER" id="PTHR30118">
    <property type="entry name" value="HTH-TYPE TRANSCRIPTIONAL REGULATOR LEUO-RELATED"/>
    <property type="match status" value="1"/>
</dbReference>
<dbReference type="InterPro" id="IPR050389">
    <property type="entry name" value="LysR-type_TF"/>
</dbReference>
<organism evidence="6 7">
    <name type="scientific">Halioxenophilus aromaticivorans</name>
    <dbReference type="NCBI Taxonomy" id="1306992"/>
    <lineage>
        <taxon>Bacteria</taxon>
        <taxon>Pseudomonadati</taxon>
        <taxon>Pseudomonadota</taxon>
        <taxon>Gammaproteobacteria</taxon>
        <taxon>Alteromonadales</taxon>
        <taxon>Alteromonadaceae</taxon>
        <taxon>Halioxenophilus</taxon>
    </lineage>
</organism>
<evidence type="ECO:0000256" key="1">
    <source>
        <dbReference type="ARBA" id="ARBA00009437"/>
    </source>
</evidence>
<evidence type="ECO:0000313" key="7">
    <source>
        <dbReference type="Proteomes" id="UP001409585"/>
    </source>
</evidence>
<dbReference type="AlphaFoldDB" id="A0AAV3U7X3"/>
<gene>
    <name evidence="6" type="primary">nodD1_2</name>
    <name evidence="6" type="ORF">GCM10025791_41290</name>
</gene>
<reference evidence="7" key="1">
    <citation type="journal article" date="2019" name="Int. J. Syst. Evol. Microbiol.">
        <title>The Global Catalogue of Microorganisms (GCM) 10K type strain sequencing project: providing services to taxonomists for standard genome sequencing and annotation.</title>
        <authorList>
            <consortium name="The Broad Institute Genomics Platform"/>
            <consortium name="The Broad Institute Genome Sequencing Center for Infectious Disease"/>
            <person name="Wu L."/>
            <person name="Ma J."/>
        </authorList>
    </citation>
    <scope>NUCLEOTIDE SEQUENCE [LARGE SCALE GENOMIC DNA]</scope>
    <source>
        <strain evidence="7">JCM 19134</strain>
    </source>
</reference>
<keyword evidence="2" id="KW-0805">Transcription regulation</keyword>
<comment type="similarity">
    <text evidence="1">Belongs to the LysR transcriptional regulatory family.</text>
</comment>
<evidence type="ECO:0000259" key="5">
    <source>
        <dbReference type="PROSITE" id="PS50931"/>
    </source>
</evidence>
<sequence>MRLNRLDLNLLVALDALLSERSITRAAERMHLSQPATSGALARLRDFFDDELLVRVGAQMMPTPLGESLQAPVHNILLQIQATVERRLEFNEAESNRNFRLLMSDYTSTTFMAGMVEQLANVAPGVCLEFYAPTNNPWEKLEQGEVDFLIMPEHVLSSSHPTQHLFDEGFACIAWDKNSAINDSISVKQFLDLGHVSVRFGSQRTLSQDQVILKEQHGLEPNVEIVASTFGAIPQYLVGTQRIATVYRHLAETWTKYLPLKMVPTPVDMPTIPWGVQWHKFRDLDPGIQWLRTKIINHAEQFNGA</sequence>
<dbReference type="RefSeq" id="WP_345426835.1">
    <property type="nucleotide sequence ID" value="NZ_AP031496.1"/>
</dbReference>
<keyword evidence="3" id="KW-0238">DNA-binding</keyword>
<keyword evidence="4" id="KW-0804">Transcription</keyword>
<dbReference type="GO" id="GO:0003677">
    <property type="term" value="F:DNA binding"/>
    <property type="evidence" value="ECO:0007669"/>
    <property type="project" value="UniProtKB-KW"/>
</dbReference>
<dbReference type="Gene3D" id="1.10.10.10">
    <property type="entry name" value="Winged helix-like DNA-binding domain superfamily/Winged helix DNA-binding domain"/>
    <property type="match status" value="1"/>
</dbReference>
<dbReference type="Pfam" id="PF03466">
    <property type="entry name" value="LysR_substrate"/>
    <property type="match status" value="1"/>
</dbReference>
<evidence type="ECO:0000256" key="3">
    <source>
        <dbReference type="ARBA" id="ARBA00023125"/>
    </source>
</evidence>
<dbReference type="PANTHER" id="PTHR30118:SF6">
    <property type="entry name" value="HTH-TYPE TRANSCRIPTIONAL REGULATOR LEUO"/>
    <property type="match status" value="1"/>
</dbReference>
<dbReference type="SUPFAM" id="SSF46785">
    <property type="entry name" value="Winged helix' DNA-binding domain"/>
    <property type="match status" value="1"/>
</dbReference>
<protein>
    <submittedName>
        <fullName evidence="6">Transcriptional regulator NodD1</fullName>
    </submittedName>
</protein>
<evidence type="ECO:0000256" key="4">
    <source>
        <dbReference type="ARBA" id="ARBA00023163"/>
    </source>
</evidence>
<name>A0AAV3U7X3_9ALTE</name>
<keyword evidence="7" id="KW-1185">Reference proteome</keyword>
<evidence type="ECO:0000313" key="6">
    <source>
        <dbReference type="EMBL" id="GAA4956689.1"/>
    </source>
</evidence>
<dbReference type="PROSITE" id="PS50931">
    <property type="entry name" value="HTH_LYSR"/>
    <property type="match status" value="1"/>
</dbReference>
<dbReference type="Pfam" id="PF00126">
    <property type="entry name" value="HTH_1"/>
    <property type="match status" value="1"/>
</dbReference>
<dbReference type="GO" id="GO:0003700">
    <property type="term" value="F:DNA-binding transcription factor activity"/>
    <property type="evidence" value="ECO:0007669"/>
    <property type="project" value="InterPro"/>
</dbReference>
<dbReference type="InterPro" id="IPR005119">
    <property type="entry name" value="LysR_subst-bd"/>
</dbReference>
<evidence type="ECO:0000256" key="2">
    <source>
        <dbReference type="ARBA" id="ARBA00023015"/>
    </source>
</evidence>
<dbReference type="SUPFAM" id="SSF53850">
    <property type="entry name" value="Periplasmic binding protein-like II"/>
    <property type="match status" value="1"/>
</dbReference>
<dbReference type="Proteomes" id="UP001409585">
    <property type="component" value="Unassembled WGS sequence"/>
</dbReference>
<proteinExistence type="inferred from homology"/>
<dbReference type="InterPro" id="IPR000847">
    <property type="entry name" value="LysR_HTH_N"/>
</dbReference>
<dbReference type="Gene3D" id="3.40.190.10">
    <property type="entry name" value="Periplasmic binding protein-like II"/>
    <property type="match status" value="2"/>
</dbReference>
<dbReference type="InterPro" id="IPR036388">
    <property type="entry name" value="WH-like_DNA-bd_sf"/>
</dbReference>
<dbReference type="PRINTS" id="PR00039">
    <property type="entry name" value="HTHLYSR"/>
</dbReference>
<comment type="caution">
    <text evidence="6">The sequence shown here is derived from an EMBL/GenBank/DDBJ whole genome shotgun (WGS) entry which is preliminary data.</text>
</comment>
<accession>A0AAV3U7X3</accession>